<evidence type="ECO:0000256" key="1">
    <source>
        <dbReference type="ARBA" id="ARBA00006926"/>
    </source>
</evidence>
<protein>
    <recommendedName>
        <fullName evidence="5">Glutathione peroxidase</fullName>
    </recommendedName>
</protein>
<dbReference type="FunFam" id="3.40.30.10:FF:000010">
    <property type="entry name" value="Glutathione peroxidase"/>
    <property type="match status" value="1"/>
</dbReference>
<evidence type="ECO:0000256" key="4">
    <source>
        <dbReference type="PIRSR" id="PIRSR000303-1"/>
    </source>
</evidence>
<proteinExistence type="inferred from homology"/>
<evidence type="ECO:0000256" key="3">
    <source>
        <dbReference type="ARBA" id="ARBA00023002"/>
    </source>
</evidence>
<dbReference type="InterPro" id="IPR029759">
    <property type="entry name" value="GPX_AS"/>
</dbReference>
<feature type="active site" evidence="4">
    <location>
        <position position="37"/>
    </location>
</feature>
<dbReference type="RefSeq" id="WP_061833984.1">
    <property type="nucleotide sequence ID" value="NZ_LUKE01000001.1"/>
</dbReference>
<dbReference type="InterPro" id="IPR000889">
    <property type="entry name" value="Glutathione_peroxidase"/>
</dbReference>
<dbReference type="EMBL" id="LUKE01000001">
    <property type="protein sequence ID" value="KYG66420.1"/>
    <property type="molecule type" value="Genomic_DNA"/>
</dbReference>
<organism evidence="6 7">
    <name type="scientific">Bdellovibrio bacteriovorus</name>
    <dbReference type="NCBI Taxonomy" id="959"/>
    <lineage>
        <taxon>Bacteria</taxon>
        <taxon>Pseudomonadati</taxon>
        <taxon>Bdellovibrionota</taxon>
        <taxon>Bdellovibrionia</taxon>
        <taxon>Bdellovibrionales</taxon>
        <taxon>Pseudobdellovibrionaceae</taxon>
        <taxon>Bdellovibrio</taxon>
    </lineage>
</organism>
<dbReference type="SUPFAM" id="SSF52833">
    <property type="entry name" value="Thioredoxin-like"/>
    <property type="match status" value="1"/>
</dbReference>
<evidence type="ECO:0000256" key="5">
    <source>
        <dbReference type="RuleBase" id="RU000499"/>
    </source>
</evidence>
<dbReference type="Proteomes" id="UP000075320">
    <property type="component" value="Unassembled WGS sequence"/>
</dbReference>
<dbReference type="GO" id="GO:0004601">
    <property type="term" value="F:peroxidase activity"/>
    <property type="evidence" value="ECO:0007669"/>
    <property type="project" value="UniProtKB-KW"/>
</dbReference>
<dbReference type="PRINTS" id="PR01011">
    <property type="entry name" value="GLUTPROXDASE"/>
</dbReference>
<comment type="similarity">
    <text evidence="1 5">Belongs to the glutathione peroxidase family.</text>
</comment>
<dbReference type="Gene3D" id="3.40.30.10">
    <property type="entry name" value="Glutaredoxin"/>
    <property type="match status" value="1"/>
</dbReference>
<keyword evidence="2 5" id="KW-0575">Peroxidase</keyword>
<keyword evidence="7" id="KW-1185">Reference proteome</keyword>
<evidence type="ECO:0000313" key="6">
    <source>
        <dbReference type="EMBL" id="KYG66420.1"/>
    </source>
</evidence>
<dbReference type="PROSITE" id="PS00460">
    <property type="entry name" value="GLUTATHIONE_PEROXID_1"/>
    <property type="match status" value="1"/>
</dbReference>
<name>A0A150WPR8_BDEBC</name>
<dbReference type="InterPro" id="IPR036249">
    <property type="entry name" value="Thioredoxin-like_sf"/>
</dbReference>
<gene>
    <name evidence="6" type="ORF">AZI86_05055</name>
</gene>
<reference evidence="6 7" key="1">
    <citation type="submission" date="2016-03" db="EMBL/GenBank/DDBJ databases">
        <authorList>
            <person name="Ploux O."/>
        </authorList>
    </citation>
    <scope>NUCLEOTIDE SEQUENCE [LARGE SCALE GENOMIC DNA]</scope>
    <source>
        <strain evidence="6 7">R0</strain>
    </source>
</reference>
<dbReference type="PROSITE" id="PS51355">
    <property type="entry name" value="GLUTATHIONE_PEROXID_3"/>
    <property type="match status" value="1"/>
</dbReference>
<dbReference type="OrthoDB" id="5292849at2"/>
<accession>A0A150WPR8</accession>
<dbReference type="CDD" id="cd00340">
    <property type="entry name" value="GSH_Peroxidase"/>
    <property type="match status" value="1"/>
</dbReference>
<dbReference type="PANTHER" id="PTHR11592">
    <property type="entry name" value="GLUTATHIONE PEROXIDASE"/>
    <property type="match status" value="1"/>
</dbReference>
<evidence type="ECO:0000313" key="7">
    <source>
        <dbReference type="Proteomes" id="UP000075320"/>
    </source>
</evidence>
<dbReference type="PANTHER" id="PTHR11592:SF78">
    <property type="entry name" value="GLUTATHIONE PEROXIDASE"/>
    <property type="match status" value="1"/>
</dbReference>
<keyword evidence="3 5" id="KW-0560">Oxidoreductase</keyword>
<comment type="caution">
    <text evidence="6">The sequence shown here is derived from an EMBL/GenBank/DDBJ whole genome shotgun (WGS) entry which is preliminary data.</text>
</comment>
<evidence type="ECO:0000256" key="2">
    <source>
        <dbReference type="ARBA" id="ARBA00022559"/>
    </source>
</evidence>
<sequence length="184" mass="20493">MAKNVYDFAVTQMGGKKTTLADYKGQVMLLVNTASKCGLTPQYEGLEELYKEYKSQGLQVLGFPANEFLAQEPGSNSEIQEFCKMKFGIDFPMFEKVVVKGEGQHPLFNFLTTTRPETTMKPGGSLMEKLKAGGLLTGKPEDIKWNFEKFLINRKGELVGRFSPEIAPQDPILVDAIKKELASN</sequence>
<dbReference type="PIRSF" id="PIRSF000303">
    <property type="entry name" value="Glutathion_perox"/>
    <property type="match status" value="1"/>
</dbReference>
<dbReference type="Pfam" id="PF00255">
    <property type="entry name" value="GSHPx"/>
    <property type="match status" value="1"/>
</dbReference>
<dbReference type="AlphaFoldDB" id="A0A150WPR8"/>
<dbReference type="GO" id="GO:0034599">
    <property type="term" value="P:cellular response to oxidative stress"/>
    <property type="evidence" value="ECO:0007669"/>
    <property type="project" value="TreeGrafter"/>
</dbReference>